<evidence type="ECO:0000313" key="1">
    <source>
        <dbReference type="EMBL" id="EKK03469.1"/>
    </source>
</evidence>
<dbReference type="PATRIC" id="fig|993517.3.peg.1317"/>
<dbReference type="InterPro" id="IPR007325">
    <property type="entry name" value="KFase/CYL"/>
</dbReference>
<organism evidence="1 2">
    <name type="scientific">Rhodopirellula baltica SH28</name>
    <dbReference type="NCBI Taxonomy" id="993517"/>
    <lineage>
        <taxon>Bacteria</taxon>
        <taxon>Pseudomonadati</taxon>
        <taxon>Planctomycetota</taxon>
        <taxon>Planctomycetia</taxon>
        <taxon>Pirellulales</taxon>
        <taxon>Pirellulaceae</taxon>
        <taxon>Rhodopirellula</taxon>
    </lineage>
</organism>
<reference evidence="1 2" key="1">
    <citation type="journal article" date="2013" name="Mar. Genomics">
        <title>Expression of sulfatases in Rhodopirellula baltica and the diversity of sulfatases in the genus Rhodopirellula.</title>
        <authorList>
            <person name="Wegner C.E."/>
            <person name="Richter-Heitmann T."/>
            <person name="Klindworth A."/>
            <person name="Klockow C."/>
            <person name="Richter M."/>
            <person name="Achstetter T."/>
            <person name="Glockner F.O."/>
            <person name="Harder J."/>
        </authorList>
    </citation>
    <scope>NUCLEOTIDE SEQUENCE [LARGE SCALE GENOMIC DNA]</scope>
    <source>
        <strain evidence="1 2">SH28</strain>
    </source>
</reference>
<dbReference type="EMBL" id="AMCW01000026">
    <property type="protein sequence ID" value="EKK03469.1"/>
    <property type="molecule type" value="Genomic_DNA"/>
</dbReference>
<gene>
    <name evidence="1" type="ORF">RBSH_01203</name>
</gene>
<dbReference type="Pfam" id="PF04199">
    <property type="entry name" value="Cyclase"/>
    <property type="match status" value="1"/>
</dbReference>
<name>K5DKQ9_RHOBT</name>
<protein>
    <submittedName>
        <fullName evidence="1">Polyketide cyclase</fullName>
    </submittedName>
</protein>
<dbReference type="PANTHER" id="PTHR34861:SF10">
    <property type="entry name" value="CYCLASE"/>
    <property type="match status" value="1"/>
</dbReference>
<sequence length="341" mass="37546">MTLKGDKSAPSVEVFASTPIHERQGTHAMRTSRTMQTACLAIIALMTGQVIAQESHKERLPWGPHDQIGAMNYLTPETVLSASKLVTKGKVYSLGMTVDNKTPAFRHRYFQIETMQPEPRTFGENKFTYVDDQLIGWTGVGSQINGLAHYGNDNVHYNGHKVSDFLTISGVKELGLEKVPPMVARGVMLDMKAHFGKEIIPEGTVFTVADIEEVAKKQGVAIRKGDVVLFRTGWARLMGVDNKRYLAGGPGVGVGAARYLAEKGVVAIGADNWSFEAVPHEDDKLAFPVNQLLATEYGVHVLENILCDELAEDDVYEFMFVLGHAKFRGTTQMQINPVAIR</sequence>
<dbReference type="InterPro" id="IPR037175">
    <property type="entry name" value="KFase_sf"/>
</dbReference>
<dbReference type="Proteomes" id="UP000007993">
    <property type="component" value="Unassembled WGS sequence"/>
</dbReference>
<dbReference type="Gene3D" id="3.50.30.50">
    <property type="entry name" value="Putative cyclase"/>
    <property type="match status" value="1"/>
</dbReference>
<evidence type="ECO:0000313" key="2">
    <source>
        <dbReference type="Proteomes" id="UP000007993"/>
    </source>
</evidence>
<comment type="caution">
    <text evidence="1">The sequence shown here is derived from an EMBL/GenBank/DDBJ whole genome shotgun (WGS) entry which is preliminary data.</text>
</comment>
<proteinExistence type="predicted"/>
<accession>K5DKQ9</accession>
<dbReference type="PANTHER" id="PTHR34861">
    <property type="match status" value="1"/>
</dbReference>
<dbReference type="AlphaFoldDB" id="K5DKQ9"/>
<dbReference type="GO" id="GO:0004061">
    <property type="term" value="F:arylformamidase activity"/>
    <property type="evidence" value="ECO:0007669"/>
    <property type="project" value="InterPro"/>
</dbReference>
<dbReference type="GO" id="GO:0019441">
    <property type="term" value="P:L-tryptophan catabolic process to kynurenine"/>
    <property type="evidence" value="ECO:0007669"/>
    <property type="project" value="InterPro"/>
</dbReference>
<dbReference type="SUPFAM" id="SSF102198">
    <property type="entry name" value="Putative cyclase"/>
    <property type="match status" value="1"/>
</dbReference>